<keyword evidence="2" id="KW-0597">Phosphoprotein</keyword>
<gene>
    <name evidence="7" type="ORF">H9716_13030</name>
</gene>
<evidence type="ECO:0000256" key="2">
    <source>
        <dbReference type="ARBA" id="ARBA00022553"/>
    </source>
</evidence>
<dbReference type="Proteomes" id="UP000886804">
    <property type="component" value="Unassembled WGS sequence"/>
</dbReference>
<feature type="transmembrane region" description="Helical" evidence="5">
    <location>
        <begin position="12"/>
        <end position="30"/>
    </location>
</feature>
<dbReference type="SUPFAM" id="SSF55874">
    <property type="entry name" value="ATPase domain of HSP90 chaperone/DNA topoisomerase II/histidine kinase"/>
    <property type="match status" value="1"/>
</dbReference>
<dbReference type="InterPro" id="IPR010559">
    <property type="entry name" value="Sig_transdc_His_kin_internal"/>
</dbReference>
<dbReference type="Gene3D" id="6.10.340.10">
    <property type="match status" value="1"/>
</dbReference>
<protein>
    <submittedName>
        <fullName evidence="7">Histidine kinase</fullName>
    </submittedName>
</protein>
<dbReference type="InterPro" id="IPR036890">
    <property type="entry name" value="HATPase_C_sf"/>
</dbReference>
<sequence length="588" mass="66649">MIKNFSIKKGLFAIAGLQIFLTLAFLLYLISFNTYQSYNTATNRYYQVGEQLLSTAESMIGDLENATFFPAQLYTQNNDSYLCRTLREGPILKNYRFYSYFNTHAQSSLSSDSVSFIALYDLEQNGVVSSRKEGYRIVFLSDDTPAWYQELSQYKTGSTLLIPANEFSGSGYNQADCRALCVARGVVDLNTIKIVGYCVAGTNTDYLDHRFDQIRQAPNQKYALLKNGQLLYSTMNNPPPSSLIPGSPFPDFQGRKLLLDKGKGYVYNTISHANGYCLILQTPMSDILGNVSSIQFFYTLIIGILLGLIVFLMIRIMKKILSALDRLIDACNRFEPDQGVSVSPEGLPLELSTLFGSFNQMAERIRFLIQEVLLKQQQQQETELQLLRTQINPHYLYNTLEIMHMKAYAHQDYDVASMAELLGQNLQFGLRNTAKEVSLREELHQLNIYLSILSYHYGDRISAKICIDDDLLDCRILKLVLQPLVENAVIHGIYKSDQILNIEILGYRTEAGLFIQVSDDGCGMTEKQLQELMQNIASPSSDSIGLRNVCKRILLNYGSEYHAQIQSKYGTGTTITLHFPWNPFHQKV</sequence>
<keyword evidence="4 7" id="KW-0418">Kinase</keyword>
<name>A0A9D2LA67_9FIRM</name>
<evidence type="ECO:0000256" key="5">
    <source>
        <dbReference type="SAM" id="Phobius"/>
    </source>
</evidence>
<organism evidence="7 8">
    <name type="scientific">Candidatus Enterocloster faecavium</name>
    <dbReference type="NCBI Taxonomy" id="2838560"/>
    <lineage>
        <taxon>Bacteria</taxon>
        <taxon>Bacillati</taxon>
        <taxon>Bacillota</taxon>
        <taxon>Clostridia</taxon>
        <taxon>Lachnospirales</taxon>
        <taxon>Lachnospiraceae</taxon>
        <taxon>Enterocloster</taxon>
    </lineage>
</organism>
<keyword evidence="5" id="KW-1133">Transmembrane helix</keyword>
<feature type="domain" description="HAMP" evidence="6">
    <location>
        <begin position="318"/>
        <end position="370"/>
    </location>
</feature>
<reference evidence="7" key="2">
    <citation type="submission" date="2021-04" db="EMBL/GenBank/DDBJ databases">
        <authorList>
            <person name="Gilroy R."/>
        </authorList>
    </citation>
    <scope>NUCLEOTIDE SEQUENCE</scope>
    <source>
        <strain evidence="7">CHK188-4685</strain>
    </source>
</reference>
<comment type="caution">
    <text evidence="7">The sequence shown here is derived from an EMBL/GenBank/DDBJ whole genome shotgun (WGS) entry which is preliminary data.</text>
</comment>
<feature type="transmembrane region" description="Helical" evidence="5">
    <location>
        <begin position="296"/>
        <end position="317"/>
    </location>
</feature>
<dbReference type="AlphaFoldDB" id="A0A9D2LA67"/>
<reference evidence="7" key="1">
    <citation type="journal article" date="2021" name="PeerJ">
        <title>Extensive microbial diversity within the chicken gut microbiome revealed by metagenomics and culture.</title>
        <authorList>
            <person name="Gilroy R."/>
            <person name="Ravi A."/>
            <person name="Getino M."/>
            <person name="Pursley I."/>
            <person name="Horton D.L."/>
            <person name="Alikhan N.F."/>
            <person name="Baker D."/>
            <person name="Gharbi K."/>
            <person name="Hall N."/>
            <person name="Watson M."/>
            <person name="Adriaenssens E.M."/>
            <person name="Foster-Nyarko E."/>
            <person name="Jarju S."/>
            <person name="Secka A."/>
            <person name="Antonio M."/>
            <person name="Oren A."/>
            <person name="Chaudhuri R.R."/>
            <person name="La Ragione R."/>
            <person name="Hildebrand F."/>
            <person name="Pallen M.J."/>
        </authorList>
    </citation>
    <scope>NUCLEOTIDE SEQUENCE</scope>
    <source>
        <strain evidence="7">CHK188-4685</strain>
    </source>
</reference>
<keyword evidence="5" id="KW-0472">Membrane</keyword>
<dbReference type="PROSITE" id="PS50885">
    <property type="entry name" value="HAMP"/>
    <property type="match status" value="1"/>
</dbReference>
<dbReference type="InterPro" id="IPR050640">
    <property type="entry name" value="Bact_2-comp_sensor_kinase"/>
</dbReference>
<accession>A0A9D2LA67</accession>
<dbReference type="GO" id="GO:0016020">
    <property type="term" value="C:membrane"/>
    <property type="evidence" value="ECO:0007669"/>
    <property type="project" value="UniProtKB-SubCell"/>
</dbReference>
<evidence type="ECO:0000259" key="6">
    <source>
        <dbReference type="PROSITE" id="PS50885"/>
    </source>
</evidence>
<evidence type="ECO:0000256" key="3">
    <source>
        <dbReference type="ARBA" id="ARBA00022679"/>
    </source>
</evidence>
<dbReference type="PANTHER" id="PTHR34220">
    <property type="entry name" value="SENSOR HISTIDINE KINASE YPDA"/>
    <property type="match status" value="1"/>
</dbReference>
<dbReference type="InterPro" id="IPR003594">
    <property type="entry name" value="HATPase_dom"/>
</dbReference>
<dbReference type="EMBL" id="DWYS01000155">
    <property type="protein sequence ID" value="HJB08763.1"/>
    <property type="molecule type" value="Genomic_DNA"/>
</dbReference>
<proteinExistence type="predicted"/>
<dbReference type="GO" id="GO:0000155">
    <property type="term" value="F:phosphorelay sensor kinase activity"/>
    <property type="evidence" value="ECO:0007669"/>
    <property type="project" value="InterPro"/>
</dbReference>
<dbReference type="Pfam" id="PF02518">
    <property type="entry name" value="HATPase_c"/>
    <property type="match status" value="1"/>
</dbReference>
<evidence type="ECO:0000313" key="8">
    <source>
        <dbReference type="Proteomes" id="UP000886804"/>
    </source>
</evidence>
<dbReference type="PANTHER" id="PTHR34220:SF7">
    <property type="entry name" value="SENSOR HISTIDINE KINASE YPDA"/>
    <property type="match status" value="1"/>
</dbReference>
<dbReference type="Pfam" id="PF06580">
    <property type="entry name" value="His_kinase"/>
    <property type="match status" value="1"/>
</dbReference>
<evidence type="ECO:0000256" key="4">
    <source>
        <dbReference type="ARBA" id="ARBA00022777"/>
    </source>
</evidence>
<dbReference type="InterPro" id="IPR003660">
    <property type="entry name" value="HAMP_dom"/>
</dbReference>
<evidence type="ECO:0000313" key="7">
    <source>
        <dbReference type="EMBL" id="HJB08763.1"/>
    </source>
</evidence>
<keyword evidence="5" id="KW-0812">Transmembrane</keyword>
<comment type="subcellular location">
    <subcellularLocation>
        <location evidence="1">Membrane</location>
    </subcellularLocation>
</comment>
<evidence type="ECO:0000256" key="1">
    <source>
        <dbReference type="ARBA" id="ARBA00004370"/>
    </source>
</evidence>
<dbReference type="Gene3D" id="3.30.565.10">
    <property type="entry name" value="Histidine kinase-like ATPase, C-terminal domain"/>
    <property type="match status" value="1"/>
</dbReference>
<keyword evidence="3" id="KW-0808">Transferase</keyword>
<dbReference type="SMART" id="SM00304">
    <property type="entry name" value="HAMP"/>
    <property type="match status" value="1"/>
</dbReference>